<comment type="caution">
    <text evidence="3">The sequence shown here is derived from an EMBL/GenBank/DDBJ whole genome shotgun (WGS) entry which is preliminary data.</text>
</comment>
<keyword evidence="4" id="KW-1185">Reference proteome</keyword>
<keyword evidence="1" id="KW-1133">Transmembrane helix</keyword>
<evidence type="ECO:0000313" key="4">
    <source>
        <dbReference type="Proteomes" id="UP001468798"/>
    </source>
</evidence>
<keyword evidence="3" id="KW-0808">Transferase</keyword>
<dbReference type="RefSeq" id="WP_342690494.1">
    <property type="nucleotide sequence ID" value="NZ_JBCGDP010000002.1"/>
</dbReference>
<keyword evidence="1" id="KW-0472">Membrane</keyword>
<dbReference type="PANTHER" id="PTHR22916:SF3">
    <property type="entry name" value="UDP-GLCNAC:BETAGAL BETA-1,3-N-ACETYLGLUCOSAMINYLTRANSFERASE-LIKE PROTEIN 1"/>
    <property type="match status" value="1"/>
</dbReference>
<evidence type="ECO:0000259" key="2">
    <source>
        <dbReference type="Pfam" id="PF00535"/>
    </source>
</evidence>
<evidence type="ECO:0000313" key="3">
    <source>
        <dbReference type="EMBL" id="MEM0575394.1"/>
    </source>
</evidence>
<feature type="transmembrane region" description="Helical" evidence="1">
    <location>
        <begin position="282"/>
        <end position="299"/>
    </location>
</feature>
<accession>A0ABU9NJ94</accession>
<dbReference type="Proteomes" id="UP001468798">
    <property type="component" value="Unassembled WGS sequence"/>
</dbReference>
<protein>
    <submittedName>
        <fullName evidence="3">Glycosyltransferase family 2 protein</fullName>
        <ecNumber evidence="3">2.4.-.-</ecNumber>
    </submittedName>
</protein>
<reference evidence="3 4" key="1">
    <citation type="submission" date="2024-03" db="EMBL/GenBank/DDBJ databases">
        <title>Two novel species of the genus Flavobacterium exhibiting potentially degradation of complex polysaccharides.</title>
        <authorList>
            <person name="Lian X."/>
        </authorList>
    </citation>
    <scope>NUCLEOTIDE SEQUENCE [LARGE SCALE GENOMIC DNA]</scope>
    <source>
        <strain evidence="3 4">N6</strain>
    </source>
</reference>
<dbReference type="EMBL" id="JBCGDP010000002">
    <property type="protein sequence ID" value="MEM0575394.1"/>
    <property type="molecule type" value="Genomic_DNA"/>
</dbReference>
<dbReference type="InterPro" id="IPR001173">
    <property type="entry name" value="Glyco_trans_2-like"/>
</dbReference>
<sequence>MKHTVVIPLYNKEKYIYDTIRSLAFQEKKPSQIIVVDDCSNDRSVVCLKEALSFFAPQFLQTTIQIVELDENTGPGNARNIGIQLATGELISFLDADDCYTPTCIREVGCIMEERDLDIVILGILLNPSNYYLPAIKSFVSEMQYLSNHLYLLPNILHTVSSPDFIMGVGSNVVIRRKHLNEIRYETGVSLNEGIDFWYRVLKNMTEPIRVGLLNKACIEVREVEGSLSRTSYTNWRDIEIPVSIKRYQKSSNRYDQQLMGMLSQRWLEHAMERLPTWQQKGLFVIHHALVIIKNFYYFKKRKYIKR</sequence>
<dbReference type="Gene3D" id="3.90.550.10">
    <property type="entry name" value="Spore Coat Polysaccharide Biosynthesis Protein SpsA, Chain A"/>
    <property type="match status" value="1"/>
</dbReference>
<gene>
    <name evidence="3" type="ORF">WFZ86_02700</name>
</gene>
<dbReference type="EC" id="2.4.-.-" evidence="3"/>
<dbReference type="GO" id="GO:0016757">
    <property type="term" value="F:glycosyltransferase activity"/>
    <property type="evidence" value="ECO:0007669"/>
    <property type="project" value="UniProtKB-KW"/>
</dbReference>
<organism evidence="3 4">
    <name type="scientific">Flavobacterium polysaccharolyticum</name>
    <dbReference type="NCBI Taxonomy" id="3133148"/>
    <lineage>
        <taxon>Bacteria</taxon>
        <taxon>Pseudomonadati</taxon>
        <taxon>Bacteroidota</taxon>
        <taxon>Flavobacteriia</taxon>
        <taxon>Flavobacteriales</taxon>
        <taxon>Flavobacteriaceae</taxon>
        <taxon>Flavobacterium</taxon>
    </lineage>
</organism>
<keyword evidence="1" id="KW-0812">Transmembrane</keyword>
<evidence type="ECO:0000256" key="1">
    <source>
        <dbReference type="SAM" id="Phobius"/>
    </source>
</evidence>
<dbReference type="CDD" id="cd00761">
    <property type="entry name" value="Glyco_tranf_GTA_type"/>
    <property type="match status" value="1"/>
</dbReference>
<proteinExistence type="predicted"/>
<dbReference type="PANTHER" id="PTHR22916">
    <property type="entry name" value="GLYCOSYLTRANSFERASE"/>
    <property type="match status" value="1"/>
</dbReference>
<feature type="domain" description="Glycosyltransferase 2-like" evidence="2">
    <location>
        <begin position="4"/>
        <end position="140"/>
    </location>
</feature>
<dbReference type="Pfam" id="PF00535">
    <property type="entry name" value="Glycos_transf_2"/>
    <property type="match status" value="1"/>
</dbReference>
<dbReference type="SUPFAM" id="SSF53448">
    <property type="entry name" value="Nucleotide-diphospho-sugar transferases"/>
    <property type="match status" value="1"/>
</dbReference>
<name>A0ABU9NJ94_9FLAO</name>
<keyword evidence="3" id="KW-0328">Glycosyltransferase</keyword>
<dbReference type="InterPro" id="IPR029044">
    <property type="entry name" value="Nucleotide-diphossugar_trans"/>
</dbReference>